<feature type="non-terminal residue" evidence="2">
    <location>
        <position position="1"/>
    </location>
</feature>
<protein>
    <submittedName>
        <fullName evidence="2">Uncharacterized protein</fullName>
    </submittedName>
</protein>
<reference evidence="2" key="1">
    <citation type="submission" date="2020-02" db="EMBL/GenBank/DDBJ databases">
        <authorList>
            <person name="Meier V. D."/>
        </authorList>
    </citation>
    <scope>NUCLEOTIDE SEQUENCE</scope>
    <source>
        <strain evidence="2">AVDCRST_MAG40</strain>
    </source>
</reference>
<feature type="compositionally biased region" description="Basic and acidic residues" evidence="1">
    <location>
        <begin position="207"/>
        <end position="222"/>
    </location>
</feature>
<feature type="region of interest" description="Disordered" evidence="1">
    <location>
        <begin position="1"/>
        <end position="434"/>
    </location>
</feature>
<evidence type="ECO:0000313" key="2">
    <source>
        <dbReference type="EMBL" id="CAA9304083.1"/>
    </source>
</evidence>
<dbReference type="EMBL" id="CADCTX010000158">
    <property type="protein sequence ID" value="CAA9304083.1"/>
    <property type="molecule type" value="Genomic_DNA"/>
</dbReference>
<feature type="compositionally biased region" description="Low complexity" evidence="1">
    <location>
        <begin position="127"/>
        <end position="142"/>
    </location>
</feature>
<feature type="non-terminal residue" evidence="2">
    <location>
        <position position="453"/>
    </location>
</feature>
<dbReference type="AlphaFoldDB" id="A0A6J4KF63"/>
<gene>
    <name evidence="2" type="ORF">AVDCRST_MAG40-552</name>
</gene>
<feature type="compositionally biased region" description="Basic and acidic residues" evidence="1">
    <location>
        <begin position="189"/>
        <end position="199"/>
    </location>
</feature>
<feature type="compositionally biased region" description="Basic and acidic residues" evidence="1">
    <location>
        <begin position="353"/>
        <end position="381"/>
    </location>
</feature>
<accession>A0A6J4KF63</accession>
<feature type="compositionally biased region" description="Basic residues" evidence="1">
    <location>
        <begin position="1"/>
        <end position="42"/>
    </location>
</feature>
<feature type="compositionally biased region" description="Basic residues" evidence="1">
    <location>
        <begin position="330"/>
        <end position="342"/>
    </location>
</feature>
<feature type="compositionally biased region" description="Low complexity" evidence="1">
    <location>
        <begin position="99"/>
        <end position="115"/>
    </location>
</feature>
<evidence type="ECO:0000256" key="1">
    <source>
        <dbReference type="SAM" id="MobiDB-lite"/>
    </source>
</evidence>
<feature type="compositionally biased region" description="Basic and acidic residues" evidence="1">
    <location>
        <begin position="294"/>
        <end position="329"/>
    </location>
</feature>
<sequence length="453" mass="50256">PPRRPRRLRRGARGRRRRSRLRGQRRPVRQHLPPHRRAARAHPQRDDHDGRGPHHPGRLAPPARRQDRRRGADGGVARRRHRDRRRRPLRHPRARRHPLAPGRLPGAGRPGALGRQRGHQPGDGARVGRALGVAARPAVPAQPRRRRHHASGAPRLGQPHRRPERGAQGGPVAHRAGDEVPGRPLRPQDGVRREPEARLRAARPGHAHGERRGLPRGVDRRRAVPPQVGQVEPRPRWRAPCARPRQRDARRGAARQHPRAQPLLPRRRDGADDGRGARVRLQHPLLPPRGGGVQDRRPARPRLDLGVDLERLGRVQDGGARRRAGEPRARAPRRRAGHRPLRRPVGVAAAQPGRREGGARRPPARDQHHGRRGDQVDHDQRGLGAGAARPHRLAGGGEERRRGALVGEPVLGVRPTRPGVDRRRADLRPAGPAAAVADRLRAGLRAAAGGRPM</sequence>
<feature type="compositionally biased region" description="Basic and acidic residues" evidence="1">
    <location>
        <begin position="43"/>
        <end position="52"/>
    </location>
</feature>
<feature type="compositionally biased region" description="Basic and acidic residues" evidence="1">
    <location>
        <begin position="266"/>
        <end position="276"/>
    </location>
</feature>
<feature type="compositionally biased region" description="Basic residues" evidence="1">
    <location>
        <begin position="77"/>
        <end position="98"/>
    </location>
</feature>
<organism evidence="2">
    <name type="scientific">uncultured Gemmatimonadaceae bacterium</name>
    <dbReference type="NCBI Taxonomy" id="246130"/>
    <lineage>
        <taxon>Bacteria</taxon>
        <taxon>Pseudomonadati</taxon>
        <taxon>Gemmatimonadota</taxon>
        <taxon>Gemmatimonadia</taxon>
        <taxon>Gemmatimonadales</taxon>
        <taxon>Gemmatimonadaceae</taxon>
        <taxon>environmental samples</taxon>
    </lineage>
</organism>
<proteinExistence type="predicted"/>
<name>A0A6J4KF63_9BACT</name>